<dbReference type="Pfam" id="PF00083">
    <property type="entry name" value="Sugar_tr"/>
    <property type="match status" value="1"/>
</dbReference>
<feature type="transmembrane region" description="Helical" evidence="5">
    <location>
        <begin position="158"/>
        <end position="175"/>
    </location>
</feature>
<dbReference type="Proteomes" id="UP000054686">
    <property type="component" value="Unassembled WGS sequence"/>
</dbReference>
<comment type="subcellular location">
    <subcellularLocation>
        <location evidence="1">Membrane</location>
        <topology evidence="1">Multi-pass membrane protein</topology>
    </subcellularLocation>
</comment>
<evidence type="ECO:0000256" key="2">
    <source>
        <dbReference type="ARBA" id="ARBA00022692"/>
    </source>
</evidence>
<keyword evidence="3 5" id="KW-1133">Transmembrane helix</keyword>
<feature type="transmembrane region" description="Helical" evidence="5">
    <location>
        <begin position="181"/>
        <end position="201"/>
    </location>
</feature>
<organism evidence="6 7">
    <name type="scientific">Schaalia odontolytica</name>
    <dbReference type="NCBI Taxonomy" id="1660"/>
    <lineage>
        <taxon>Bacteria</taxon>
        <taxon>Bacillati</taxon>
        <taxon>Actinomycetota</taxon>
        <taxon>Actinomycetes</taxon>
        <taxon>Actinomycetales</taxon>
        <taxon>Actinomycetaceae</taxon>
        <taxon>Schaalia</taxon>
    </lineage>
</organism>
<feature type="transmembrane region" description="Helical" evidence="5">
    <location>
        <begin position="330"/>
        <end position="350"/>
    </location>
</feature>
<dbReference type="GO" id="GO:0005351">
    <property type="term" value="F:carbohydrate:proton symporter activity"/>
    <property type="evidence" value="ECO:0007669"/>
    <property type="project" value="TreeGrafter"/>
</dbReference>
<feature type="transmembrane region" description="Helical" evidence="5">
    <location>
        <begin position="263"/>
        <end position="285"/>
    </location>
</feature>
<feature type="transmembrane region" description="Helical" evidence="5">
    <location>
        <begin position="114"/>
        <end position="138"/>
    </location>
</feature>
<dbReference type="PANTHER" id="PTHR48022:SF2">
    <property type="entry name" value="PLASTIDIC GLUCOSE TRANSPORTER 4"/>
    <property type="match status" value="1"/>
</dbReference>
<gene>
    <name evidence="6" type="ORF">APY09_05450</name>
</gene>
<dbReference type="AlphaFoldDB" id="A0A0V8RSC2"/>
<feature type="transmembrane region" description="Helical" evidence="5">
    <location>
        <begin position="26"/>
        <end position="47"/>
    </location>
</feature>
<reference evidence="6 7" key="1">
    <citation type="submission" date="2015-10" db="EMBL/GenBank/DDBJ databases">
        <title>Draft Genome of Actinomyces odontolyticus subsp. actinosynbacter strain XH001.</title>
        <authorList>
            <person name="Mclean J.S."/>
            <person name="He X."/>
        </authorList>
    </citation>
    <scope>NUCLEOTIDE SEQUENCE [LARGE SCALE GENOMIC DNA]</scope>
    <source>
        <strain evidence="6 7">XH001</strain>
    </source>
</reference>
<evidence type="ECO:0000256" key="3">
    <source>
        <dbReference type="ARBA" id="ARBA00022989"/>
    </source>
</evidence>
<feature type="transmembrane region" description="Helical" evidence="5">
    <location>
        <begin position="356"/>
        <end position="377"/>
    </location>
</feature>
<dbReference type="RefSeq" id="WP_060566546.1">
    <property type="nucleotide sequence ID" value="NZ_CP040006.1"/>
</dbReference>
<feature type="transmembrane region" description="Helical" evidence="5">
    <location>
        <begin position="53"/>
        <end position="72"/>
    </location>
</feature>
<dbReference type="GO" id="GO:0016020">
    <property type="term" value="C:membrane"/>
    <property type="evidence" value="ECO:0007669"/>
    <property type="project" value="UniProtKB-SubCell"/>
</dbReference>
<dbReference type="EMBL" id="LLVT01000002">
    <property type="protein sequence ID" value="KSW10921.1"/>
    <property type="molecule type" value="Genomic_DNA"/>
</dbReference>
<dbReference type="SUPFAM" id="SSF103473">
    <property type="entry name" value="MFS general substrate transporter"/>
    <property type="match status" value="1"/>
</dbReference>
<dbReference type="PANTHER" id="PTHR48022">
    <property type="entry name" value="PLASTIDIC GLUCOSE TRANSPORTER 4"/>
    <property type="match status" value="1"/>
</dbReference>
<sequence length="448" mass="46655">MTKQKQAAQSRTSRPPVGRGEVRMRAFAYLTGITVGLVDGVLAIHIWSAGFTHAVALFIAALSLPSLLSAILTPRLSEHIGRRIPNCVGAVTLAAGSLVIASTCAVAVGSDGTGTGVVVSYCIGYALLGLGYGALWSLLPRTAHELSLRGHARLVPRANSLLGVGGGVGIALGFVHGVGPLLPSVTLVGFSLALLIAASLLPESPAWYASKGREVDAFLALKSLHGALEASVEIDHVRLDAEMAREQHPLRLRDVAIPQVRSALLTALALVCVQEAPLVVAIIIFTPALLAGVGAAGWMQLTFAAGVVLIALATLTAVSRVGAHRFLRASLGSVGAVLSSMIGVAVFSVNGEIGPVAMLIVALLMMAAQRIWIYPACHGAIDPRIPPWLVTWQRQSVITLNVVARTFALILGGVTVFLPGGVALGVYFGLQCIALILLLVRLPHEYAE</sequence>
<evidence type="ECO:0000256" key="1">
    <source>
        <dbReference type="ARBA" id="ARBA00004141"/>
    </source>
</evidence>
<dbReference type="InterPro" id="IPR036259">
    <property type="entry name" value="MFS_trans_sf"/>
</dbReference>
<dbReference type="Gene3D" id="1.20.1250.20">
    <property type="entry name" value="MFS general substrate transporter like domains"/>
    <property type="match status" value="1"/>
</dbReference>
<evidence type="ECO:0000313" key="6">
    <source>
        <dbReference type="EMBL" id="KSW10921.1"/>
    </source>
</evidence>
<name>A0A0V8RSC2_9ACTO</name>
<dbReference type="OrthoDB" id="3261091at2"/>
<evidence type="ECO:0000256" key="5">
    <source>
        <dbReference type="SAM" id="Phobius"/>
    </source>
</evidence>
<feature type="transmembrane region" description="Helical" evidence="5">
    <location>
        <begin position="297"/>
        <end position="318"/>
    </location>
</feature>
<protein>
    <recommendedName>
        <fullName evidence="8">MFS transporter</fullName>
    </recommendedName>
</protein>
<feature type="transmembrane region" description="Helical" evidence="5">
    <location>
        <begin position="398"/>
        <end position="418"/>
    </location>
</feature>
<evidence type="ECO:0000256" key="4">
    <source>
        <dbReference type="ARBA" id="ARBA00023136"/>
    </source>
</evidence>
<keyword evidence="2 5" id="KW-0812">Transmembrane</keyword>
<accession>A0A0V8RSC2</accession>
<dbReference type="InterPro" id="IPR005828">
    <property type="entry name" value="MFS_sugar_transport-like"/>
</dbReference>
<proteinExistence type="predicted"/>
<feature type="transmembrane region" description="Helical" evidence="5">
    <location>
        <begin position="84"/>
        <end position="108"/>
    </location>
</feature>
<dbReference type="InterPro" id="IPR050360">
    <property type="entry name" value="MFS_Sugar_Transporters"/>
</dbReference>
<evidence type="ECO:0000313" key="7">
    <source>
        <dbReference type="Proteomes" id="UP000054686"/>
    </source>
</evidence>
<keyword evidence="4 5" id="KW-0472">Membrane</keyword>
<comment type="caution">
    <text evidence="6">The sequence shown here is derived from an EMBL/GenBank/DDBJ whole genome shotgun (WGS) entry which is preliminary data.</text>
</comment>
<evidence type="ECO:0008006" key="8">
    <source>
        <dbReference type="Google" id="ProtNLM"/>
    </source>
</evidence>